<gene>
    <name evidence="2" type="ORF">CBR_g36895</name>
</gene>
<protein>
    <recommendedName>
        <fullName evidence="1">Fungal lipase-type domain-containing protein</fullName>
    </recommendedName>
</protein>
<evidence type="ECO:0000313" key="3">
    <source>
        <dbReference type="Proteomes" id="UP000265515"/>
    </source>
</evidence>
<dbReference type="EMBL" id="BFEA01000434">
    <property type="protein sequence ID" value="GBG83280.1"/>
    <property type="molecule type" value="Genomic_DNA"/>
</dbReference>
<name>A0A388LLS5_CHABU</name>
<evidence type="ECO:0000259" key="1">
    <source>
        <dbReference type="Pfam" id="PF01764"/>
    </source>
</evidence>
<evidence type="ECO:0000313" key="2">
    <source>
        <dbReference type="EMBL" id="GBG83280.1"/>
    </source>
</evidence>
<dbReference type="InterPro" id="IPR002921">
    <property type="entry name" value="Fungal_lipase-type"/>
</dbReference>
<reference evidence="2 3" key="1">
    <citation type="journal article" date="2018" name="Cell">
        <title>The Chara Genome: Secondary Complexity and Implications for Plant Terrestrialization.</title>
        <authorList>
            <person name="Nishiyama T."/>
            <person name="Sakayama H."/>
            <person name="Vries J.D."/>
            <person name="Buschmann H."/>
            <person name="Saint-Marcoux D."/>
            <person name="Ullrich K.K."/>
            <person name="Haas F.B."/>
            <person name="Vanderstraeten L."/>
            <person name="Becker D."/>
            <person name="Lang D."/>
            <person name="Vosolsobe S."/>
            <person name="Rombauts S."/>
            <person name="Wilhelmsson P.K.I."/>
            <person name="Janitza P."/>
            <person name="Kern R."/>
            <person name="Heyl A."/>
            <person name="Rumpler F."/>
            <person name="Villalobos L.I.A.C."/>
            <person name="Clay J.M."/>
            <person name="Skokan R."/>
            <person name="Toyoda A."/>
            <person name="Suzuki Y."/>
            <person name="Kagoshima H."/>
            <person name="Schijlen E."/>
            <person name="Tajeshwar N."/>
            <person name="Catarino B."/>
            <person name="Hetherington A.J."/>
            <person name="Saltykova A."/>
            <person name="Bonnot C."/>
            <person name="Breuninger H."/>
            <person name="Symeonidi A."/>
            <person name="Radhakrishnan G.V."/>
            <person name="Van Nieuwerburgh F."/>
            <person name="Deforce D."/>
            <person name="Chang C."/>
            <person name="Karol K.G."/>
            <person name="Hedrich R."/>
            <person name="Ulvskov P."/>
            <person name="Glockner G."/>
            <person name="Delwiche C.F."/>
            <person name="Petrasek J."/>
            <person name="Van de Peer Y."/>
            <person name="Friml J."/>
            <person name="Beilby M."/>
            <person name="Dolan L."/>
            <person name="Kohara Y."/>
            <person name="Sugano S."/>
            <person name="Fujiyama A."/>
            <person name="Delaux P.-M."/>
            <person name="Quint M."/>
            <person name="TheiBen G."/>
            <person name="Hagemann M."/>
            <person name="Harholt J."/>
            <person name="Dunand C."/>
            <person name="Zachgo S."/>
            <person name="Langdale J."/>
            <person name="Maumus F."/>
            <person name="Straeten D.V.D."/>
            <person name="Gould S.B."/>
            <person name="Rensing S.A."/>
        </authorList>
    </citation>
    <scope>NUCLEOTIDE SEQUENCE [LARGE SCALE GENOMIC DNA]</scope>
    <source>
        <strain evidence="2 3">S276</strain>
    </source>
</reference>
<dbReference type="GO" id="GO:0006629">
    <property type="term" value="P:lipid metabolic process"/>
    <property type="evidence" value="ECO:0007669"/>
    <property type="project" value="InterPro"/>
</dbReference>
<proteinExistence type="predicted"/>
<comment type="caution">
    <text evidence="2">The sequence shown here is derived from an EMBL/GenBank/DDBJ whole genome shotgun (WGS) entry which is preliminary data.</text>
</comment>
<dbReference type="Proteomes" id="UP000265515">
    <property type="component" value="Unassembled WGS sequence"/>
</dbReference>
<dbReference type="PANTHER" id="PTHR47418">
    <property type="entry name" value="ALPHA/BETA-HYDROLASES SUPERFAMILY PROTEIN"/>
    <property type="match status" value="1"/>
</dbReference>
<accession>A0A388LLS5</accession>
<dbReference type="OMA" id="ASSWVHD"/>
<dbReference type="Gramene" id="GBG83280">
    <property type="protein sequence ID" value="GBG83280"/>
    <property type="gene ID" value="CBR_g36895"/>
</dbReference>
<dbReference type="Gene3D" id="3.40.50.1820">
    <property type="entry name" value="alpha/beta hydrolase"/>
    <property type="match status" value="1"/>
</dbReference>
<dbReference type="AlphaFoldDB" id="A0A388LLS5"/>
<keyword evidence="3" id="KW-1185">Reference proteome</keyword>
<feature type="domain" description="Fungal lipase-type" evidence="1">
    <location>
        <begin position="18"/>
        <end position="160"/>
    </location>
</feature>
<dbReference type="CDD" id="cd00519">
    <property type="entry name" value="Lipase_3"/>
    <property type="match status" value="1"/>
</dbReference>
<sequence length="406" mass="43826">MSKPAYFIAVLHSQKAIVIALKGTSTRQDMLVDMTHTAESFMGGYAHYGMLRAAMMIDQEERGLVMELLKQNQGYSLVLTGHSLGGGVVCLLSMIWRQKLVESNGHSGDGSGLSVLGVHPDMISCWSFATPACVSYDIAVREEYIHSIILQDDIVPRLCAAAVEQVRREVHSHSLSGSSQNPTQINRAIQVARQVVKPVLGRVASTAGNAGRKIGLSPTAIRAVTTGPVSKYAKALASATVFGFAAASQERGKNGSVKNVMTKFHQGAKIGASVFLNRGSSTRSADPAGRGEPSEEDQVVASALRQSIYARPGDPDSFRQMVAPGTLYHILRMPWDDYNGGGGGGAPYRHVIMKAQNRHDRFTKIVLSKRMILDHRRRSYRAAIDDVLFSLESPRSQAGAYGEGAS</sequence>
<dbReference type="OrthoDB" id="438440at2759"/>
<dbReference type="Pfam" id="PF01764">
    <property type="entry name" value="Lipase_3"/>
    <property type="match status" value="1"/>
</dbReference>
<dbReference type="InterPro" id="IPR029058">
    <property type="entry name" value="AB_hydrolase_fold"/>
</dbReference>
<organism evidence="2 3">
    <name type="scientific">Chara braunii</name>
    <name type="common">Braun's stonewort</name>
    <dbReference type="NCBI Taxonomy" id="69332"/>
    <lineage>
        <taxon>Eukaryota</taxon>
        <taxon>Viridiplantae</taxon>
        <taxon>Streptophyta</taxon>
        <taxon>Charophyceae</taxon>
        <taxon>Charales</taxon>
        <taxon>Characeae</taxon>
        <taxon>Chara</taxon>
    </lineage>
</organism>
<dbReference type="SUPFAM" id="SSF53474">
    <property type="entry name" value="alpha/beta-Hydrolases"/>
    <property type="match status" value="1"/>
</dbReference>